<feature type="transmembrane region" description="Helical" evidence="1">
    <location>
        <begin position="154"/>
        <end position="178"/>
    </location>
</feature>
<keyword evidence="1" id="KW-0472">Membrane</keyword>
<feature type="transmembrane region" description="Helical" evidence="1">
    <location>
        <begin position="99"/>
        <end position="117"/>
    </location>
</feature>
<feature type="transmembrane region" description="Helical" evidence="1">
    <location>
        <begin position="43"/>
        <end position="67"/>
    </location>
</feature>
<accession>A0ABV2RCH7</accession>
<dbReference type="Proteomes" id="UP001549313">
    <property type="component" value="Unassembled WGS sequence"/>
</dbReference>
<sequence length="207" mass="21089">MRNLHRKALAFAAPAVLLALSAGPALAHHGMHGDQPSTPAQGFAAGLAHPVLGLDHFAILIGVGLLAARFQRGLSLPFVFIIAMAAGCGLHFAKVDLPLLEIWVALSVFAVGLTAALRPTAPLPLTLGLFGISGLLHGYALAETMVGAQTGAVWAYLAGLVLIQGFVATAVLVAARWLAARHAVFTRLVGGLVAAAGAAFVVMALSA</sequence>
<evidence type="ECO:0000313" key="4">
    <source>
        <dbReference type="Proteomes" id="UP001549313"/>
    </source>
</evidence>
<proteinExistence type="predicted"/>
<organism evidence="3 4">
    <name type="scientific">Brevundimonas faecalis</name>
    <dbReference type="NCBI Taxonomy" id="947378"/>
    <lineage>
        <taxon>Bacteria</taxon>
        <taxon>Pseudomonadati</taxon>
        <taxon>Pseudomonadota</taxon>
        <taxon>Alphaproteobacteria</taxon>
        <taxon>Caulobacterales</taxon>
        <taxon>Caulobacteraceae</taxon>
        <taxon>Brevundimonas</taxon>
    </lineage>
</organism>
<evidence type="ECO:0000256" key="2">
    <source>
        <dbReference type="SAM" id="SignalP"/>
    </source>
</evidence>
<dbReference type="InterPro" id="IPR007038">
    <property type="entry name" value="HupE_UreJ"/>
</dbReference>
<evidence type="ECO:0000256" key="1">
    <source>
        <dbReference type="SAM" id="Phobius"/>
    </source>
</evidence>
<keyword evidence="2" id="KW-0732">Signal</keyword>
<feature type="transmembrane region" description="Helical" evidence="1">
    <location>
        <begin position="185"/>
        <end position="205"/>
    </location>
</feature>
<comment type="caution">
    <text evidence="3">The sequence shown here is derived from an EMBL/GenBank/DDBJ whole genome shotgun (WGS) entry which is preliminary data.</text>
</comment>
<gene>
    <name evidence="3" type="ORF">ABIE19_002223</name>
</gene>
<keyword evidence="4" id="KW-1185">Reference proteome</keyword>
<protein>
    <submittedName>
        <fullName evidence="3">Urease accessory protein</fullName>
    </submittedName>
</protein>
<keyword evidence="1" id="KW-1133">Transmembrane helix</keyword>
<feature type="chain" id="PRO_5045060146" evidence="2">
    <location>
        <begin position="28"/>
        <end position="207"/>
    </location>
</feature>
<feature type="transmembrane region" description="Helical" evidence="1">
    <location>
        <begin position="124"/>
        <end position="142"/>
    </location>
</feature>
<dbReference type="Pfam" id="PF04955">
    <property type="entry name" value="HupE_UreJ"/>
    <property type="match status" value="1"/>
</dbReference>
<feature type="signal peptide" evidence="2">
    <location>
        <begin position="1"/>
        <end position="27"/>
    </location>
</feature>
<dbReference type="EMBL" id="JBEPTF010000003">
    <property type="protein sequence ID" value="MET4684286.1"/>
    <property type="molecule type" value="Genomic_DNA"/>
</dbReference>
<keyword evidence="1" id="KW-0812">Transmembrane</keyword>
<name>A0ABV2RCH7_9CAUL</name>
<feature type="transmembrane region" description="Helical" evidence="1">
    <location>
        <begin position="74"/>
        <end position="93"/>
    </location>
</feature>
<dbReference type="RefSeq" id="WP_354089257.1">
    <property type="nucleotide sequence ID" value="NZ_JBEPTF010000003.1"/>
</dbReference>
<evidence type="ECO:0000313" key="3">
    <source>
        <dbReference type="EMBL" id="MET4684286.1"/>
    </source>
</evidence>
<reference evidence="3 4" key="1">
    <citation type="submission" date="2024-06" db="EMBL/GenBank/DDBJ databases">
        <title>Sorghum-associated microbial communities from plants grown in Nebraska, USA.</title>
        <authorList>
            <person name="Schachtman D."/>
        </authorList>
    </citation>
    <scope>NUCLEOTIDE SEQUENCE [LARGE SCALE GENOMIC DNA]</scope>
    <source>
        <strain evidence="3 4">2814</strain>
    </source>
</reference>